<dbReference type="Gene3D" id="3.30.565.10">
    <property type="entry name" value="Histidine kinase-like ATPase, C-terminal domain"/>
    <property type="match status" value="1"/>
</dbReference>
<feature type="transmembrane region" description="Helical" evidence="1">
    <location>
        <begin position="73"/>
        <end position="95"/>
    </location>
</feature>
<feature type="domain" description="Signal transduction histidine kinase internal region" evidence="2">
    <location>
        <begin position="160"/>
        <end position="240"/>
    </location>
</feature>
<gene>
    <name evidence="3" type="ORF">J6I44_10365</name>
</gene>
<keyword evidence="3" id="KW-0418">Kinase</keyword>
<dbReference type="GO" id="GO:0016301">
    <property type="term" value="F:kinase activity"/>
    <property type="evidence" value="ECO:0007669"/>
    <property type="project" value="UniProtKB-KW"/>
</dbReference>
<keyword evidence="3" id="KW-0808">Transferase</keyword>
<evidence type="ECO:0000313" key="3">
    <source>
        <dbReference type="EMBL" id="MCW9707262.1"/>
    </source>
</evidence>
<name>A0ABT3PMW6_9BACT</name>
<dbReference type="RefSeq" id="WP_265766020.1">
    <property type="nucleotide sequence ID" value="NZ_JAGGJA010000006.1"/>
</dbReference>
<evidence type="ECO:0000259" key="2">
    <source>
        <dbReference type="Pfam" id="PF06580"/>
    </source>
</evidence>
<dbReference type="InterPro" id="IPR036890">
    <property type="entry name" value="HATPase_C_sf"/>
</dbReference>
<dbReference type="InterPro" id="IPR010559">
    <property type="entry name" value="Sig_transdc_His_kin_internal"/>
</dbReference>
<feature type="transmembrane region" description="Helical" evidence="1">
    <location>
        <begin position="124"/>
        <end position="141"/>
    </location>
</feature>
<reference evidence="3 4" key="1">
    <citation type="submission" date="2021-03" db="EMBL/GenBank/DDBJ databases">
        <title>Aliifodinibius sp. nov., a new bacterium isolated from saline soil.</title>
        <authorList>
            <person name="Galisteo C."/>
            <person name="De La Haba R."/>
            <person name="Sanchez-Porro C."/>
            <person name="Ventosa A."/>
        </authorList>
    </citation>
    <scope>NUCLEOTIDE SEQUENCE [LARGE SCALE GENOMIC DNA]</scope>
    <source>
        <strain evidence="3 4">1BSP15-2V2</strain>
    </source>
</reference>
<protein>
    <submittedName>
        <fullName evidence="3">Histidine kinase</fullName>
    </submittedName>
</protein>
<dbReference type="Proteomes" id="UP001207918">
    <property type="component" value="Unassembled WGS sequence"/>
</dbReference>
<dbReference type="PANTHER" id="PTHR34220">
    <property type="entry name" value="SENSOR HISTIDINE KINASE YPDA"/>
    <property type="match status" value="1"/>
</dbReference>
<dbReference type="PANTHER" id="PTHR34220:SF7">
    <property type="entry name" value="SENSOR HISTIDINE KINASE YPDA"/>
    <property type="match status" value="1"/>
</dbReference>
<accession>A0ABT3PMW6</accession>
<evidence type="ECO:0000313" key="4">
    <source>
        <dbReference type="Proteomes" id="UP001207918"/>
    </source>
</evidence>
<organism evidence="3 4">
    <name type="scientific">Fodinibius salsisoli</name>
    <dbReference type="NCBI Taxonomy" id="2820877"/>
    <lineage>
        <taxon>Bacteria</taxon>
        <taxon>Pseudomonadati</taxon>
        <taxon>Balneolota</taxon>
        <taxon>Balneolia</taxon>
        <taxon>Balneolales</taxon>
        <taxon>Balneolaceae</taxon>
        <taxon>Fodinibius</taxon>
    </lineage>
</organism>
<keyword evidence="1" id="KW-0812">Transmembrane</keyword>
<sequence length="372" mass="42546">MAIISTVWIVLGLVCAAQIYFKSVLADDGAVTVTRALKYALPIWMIWIPATYGVIGLCRRYHFGKDNRLESFFIHLLGSFGFALLHMVFHAWWLLVRYSISVEFKSMSAQTIHLLDDIWLQLDLLVYWGIVGAYFSLNYYAQNRKREIHNLQMESQLNEAKLTALKAQIHPHFLFNTLSAIQTMVMKKGTSKAVEMITKLSNYLRLTLEENSKQVMTLAKELDFVKHYLAIEKYRFGDRLDVKYSIDKETYDLILPSFLLQPIVENAIKHGLAPKEGKMLLEVSAKMKDSMLEIRILDDGAGKQASNRHTLGTGLQHTEERLQKMYGSHYSFDFSYPETGGFLVTIKIPTLEEKSDTIFDDKTVTSSSSSND</sequence>
<dbReference type="Pfam" id="PF06580">
    <property type="entry name" value="His_kinase"/>
    <property type="match status" value="1"/>
</dbReference>
<proteinExistence type="predicted"/>
<keyword evidence="1" id="KW-0472">Membrane</keyword>
<keyword evidence="4" id="KW-1185">Reference proteome</keyword>
<dbReference type="SUPFAM" id="SSF55874">
    <property type="entry name" value="ATPase domain of HSP90 chaperone/DNA topoisomerase II/histidine kinase"/>
    <property type="match status" value="1"/>
</dbReference>
<evidence type="ECO:0000256" key="1">
    <source>
        <dbReference type="SAM" id="Phobius"/>
    </source>
</evidence>
<comment type="caution">
    <text evidence="3">The sequence shown here is derived from an EMBL/GenBank/DDBJ whole genome shotgun (WGS) entry which is preliminary data.</text>
</comment>
<dbReference type="EMBL" id="JAGGJA010000006">
    <property type="protein sequence ID" value="MCW9707262.1"/>
    <property type="molecule type" value="Genomic_DNA"/>
</dbReference>
<keyword evidence="1" id="KW-1133">Transmembrane helix</keyword>
<feature type="transmembrane region" description="Helical" evidence="1">
    <location>
        <begin position="41"/>
        <end position="61"/>
    </location>
</feature>
<dbReference type="InterPro" id="IPR050640">
    <property type="entry name" value="Bact_2-comp_sensor_kinase"/>
</dbReference>